<dbReference type="EMBL" id="RSAS01000321">
    <property type="protein sequence ID" value="RRR73723.1"/>
    <property type="molecule type" value="Genomic_DNA"/>
</dbReference>
<reference evidence="1 2" key="1">
    <citation type="submission" date="2018-12" db="EMBL/GenBank/DDBJ databases">
        <title>Genome Sequence of Candidatus Viridilinea halotolerans isolated from saline sulfide-rich spring.</title>
        <authorList>
            <person name="Grouzdev D.S."/>
            <person name="Burganskaya E.I."/>
            <person name="Krutkina M.S."/>
            <person name="Sukhacheva M.V."/>
            <person name="Gorlenko V.M."/>
        </authorList>
    </citation>
    <scope>NUCLEOTIDE SEQUENCE [LARGE SCALE GENOMIC DNA]</scope>
    <source>
        <strain evidence="1">Chok-6</strain>
    </source>
</reference>
<evidence type="ECO:0000313" key="1">
    <source>
        <dbReference type="EMBL" id="RRR73723.1"/>
    </source>
</evidence>
<organism evidence="1 2">
    <name type="scientific">Candidatus Viridilinea halotolerans</name>
    <dbReference type="NCBI Taxonomy" id="2491704"/>
    <lineage>
        <taxon>Bacteria</taxon>
        <taxon>Bacillati</taxon>
        <taxon>Chloroflexota</taxon>
        <taxon>Chloroflexia</taxon>
        <taxon>Chloroflexales</taxon>
        <taxon>Chloroflexineae</taxon>
        <taxon>Oscillochloridaceae</taxon>
        <taxon>Candidatus Viridilinea</taxon>
    </lineage>
</organism>
<gene>
    <name evidence="1" type="ORF">EI684_08425</name>
</gene>
<name>A0A426U281_9CHLR</name>
<comment type="caution">
    <text evidence="1">The sequence shown here is derived from an EMBL/GenBank/DDBJ whole genome shotgun (WGS) entry which is preliminary data.</text>
</comment>
<sequence length="198" mass="22801">MVEPLDFKDLKQQRCTIRREQLCILGGTVAVSDLATWLAAWDWQSLEWQMVEWVHRFALQPSTAQLADLDLLERLRAFGSGGDLELRRDGPLLRWRFVGAPATPRPAHLDGSDYWQGQPADATLQRIPRQAVLWGAWDARLKRWYDDRVGAAQLNYPPAFAGTERIYAHYWEYLDGGQPAFVWMHALSATPREEMDHV</sequence>
<dbReference type="AlphaFoldDB" id="A0A426U281"/>
<dbReference type="Proteomes" id="UP000280307">
    <property type="component" value="Unassembled WGS sequence"/>
</dbReference>
<accession>A0A426U281</accession>
<protein>
    <submittedName>
        <fullName evidence="1">Uncharacterized protein</fullName>
    </submittedName>
</protein>
<evidence type="ECO:0000313" key="2">
    <source>
        <dbReference type="Proteomes" id="UP000280307"/>
    </source>
</evidence>
<proteinExistence type="predicted"/>